<dbReference type="InterPro" id="IPR001128">
    <property type="entry name" value="Cyt_P450"/>
</dbReference>
<comment type="caution">
    <text evidence="7">The sequence shown here is derived from an EMBL/GenBank/DDBJ whole genome shotgun (WGS) entry which is preliminary data.</text>
</comment>
<dbReference type="PANTHER" id="PTHR24305">
    <property type="entry name" value="CYTOCHROME P450"/>
    <property type="match status" value="1"/>
</dbReference>
<dbReference type="SUPFAM" id="SSF48264">
    <property type="entry name" value="Cytochrome P450"/>
    <property type="match status" value="1"/>
</dbReference>
<accession>A0ABQ8GIY2</accession>
<dbReference type="InterPro" id="IPR036396">
    <property type="entry name" value="Cyt_P450_sf"/>
</dbReference>
<dbReference type="PANTHER" id="PTHR24305:SF157">
    <property type="entry name" value="N-ACETYLTRYPTOPHAN 6-HYDROXYLASE IVOC-RELATED"/>
    <property type="match status" value="1"/>
</dbReference>
<dbReference type="CDD" id="cd11062">
    <property type="entry name" value="CYP58-like"/>
    <property type="match status" value="1"/>
</dbReference>
<proteinExistence type="inferred from homology"/>
<evidence type="ECO:0000256" key="3">
    <source>
        <dbReference type="ARBA" id="ARBA00022723"/>
    </source>
</evidence>
<keyword evidence="8" id="KW-1185">Reference proteome</keyword>
<dbReference type="EMBL" id="JAGTJR010000009">
    <property type="protein sequence ID" value="KAH7054557.1"/>
    <property type="molecule type" value="Genomic_DNA"/>
</dbReference>
<reference evidence="7 8" key="1">
    <citation type="journal article" date="2021" name="Nat. Commun.">
        <title>Genetic determinants of endophytism in the Arabidopsis root mycobiome.</title>
        <authorList>
            <person name="Mesny F."/>
            <person name="Miyauchi S."/>
            <person name="Thiergart T."/>
            <person name="Pickel B."/>
            <person name="Atanasova L."/>
            <person name="Karlsson M."/>
            <person name="Huettel B."/>
            <person name="Barry K.W."/>
            <person name="Haridas S."/>
            <person name="Chen C."/>
            <person name="Bauer D."/>
            <person name="Andreopoulos W."/>
            <person name="Pangilinan J."/>
            <person name="LaButti K."/>
            <person name="Riley R."/>
            <person name="Lipzen A."/>
            <person name="Clum A."/>
            <person name="Drula E."/>
            <person name="Henrissat B."/>
            <person name="Kohler A."/>
            <person name="Grigoriev I.V."/>
            <person name="Martin F.M."/>
            <person name="Hacquard S."/>
        </authorList>
    </citation>
    <scope>NUCLEOTIDE SEQUENCE [LARGE SCALE GENOMIC DNA]</scope>
    <source>
        <strain evidence="7 8">MPI-SDFR-AT-0080</strain>
    </source>
</reference>
<dbReference type="InterPro" id="IPR002403">
    <property type="entry name" value="Cyt_P450_E_grp-IV"/>
</dbReference>
<dbReference type="InterPro" id="IPR050121">
    <property type="entry name" value="Cytochrome_P450_monoxygenase"/>
</dbReference>
<evidence type="ECO:0000256" key="5">
    <source>
        <dbReference type="ARBA" id="ARBA00023004"/>
    </source>
</evidence>
<evidence type="ECO:0000313" key="7">
    <source>
        <dbReference type="EMBL" id="KAH7054557.1"/>
    </source>
</evidence>
<dbReference type="Proteomes" id="UP000774617">
    <property type="component" value="Unassembled WGS sequence"/>
</dbReference>
<evidence type="ECO:0000256" key="2">
    <source>
        <dbReference type="ARBA" id="ARBA00010617"/>
    </source>
</evidence>
<evidence type="ECO:0000256" key="1">
    <source>
        <dbReference type="ARBA" id="ARBA00001971"/>
    </source>
</evidence>
<dbReference type="Pfam" id="PF00067">
    <property type="entry name" value="p450"/>
    <property type="match status" value="1"/>
</dbReference>
<comment type="similarity">
    <text evidence="2">Belongs to the cytochrome P450 family.</text>
</comment>
<dbReference type="PRINTS" id="PR00465">
    <property type="entry name" value="EP450IV"/>
</dbReference>
<evidence type="ECO:0000256" key="4">
    <source>
        <dbReference type="ARBA" id="ARBA00023002"/>
    </source>
</evidence>
<protein>
    <submittedName>
        <fullName evidence="7">P450 monooxygenase</fullName>
    </submittedName>
</protein>
<keyword evidence="4" id="KW-0560">Oxidoreductase</keyword>
<evidence type="ECO:0000256" key="6">
    <source>
        <dbReference type="ARBA" id="ARBA00023033"/>
    </source>
</evidence>
<comment type="cofactor">
    <cofactor evidence="1">
        <name>heme</name>
        <dbReference type="ChEBI" id="CHEBI:30413"/>
    </cofactor>
</comment>
<keyword evidence="3" id="KW-0479">Metal-binding</keyword>
<keyword evidence="5" id="KW-0408">Iron</keyword>
<sequence>MLFRFAVSLAAYMATVTFHRLWINPLSNFPGPRFAAATFWYEFYYDVWPGQYTDKIEELHEKYGPIIRVNPFEIHIKDHNFYPNVYVEHSRRRSHKWTYATSGFDLHGSVALTPDHDVHGRRRASLNQFFGRAAVMKVEYVIHREVEKLCKRLEEWKGREPLNINYAYAAVTSDIVSTYLFARPYGVLDTPDFDPKWEDVTLKIASMAHLFNHFTFIQPVMKLLPRWLLAKVDERMLGFLNREKILEEQIQSILDGRNHDKTNTEHGHGTVFHDIIFKSKLPPEDLEVARLRDEGQGLVAAGAVTTERSLYLITYYLLKNPELLHTLREELREPMKGYPGMKPKWTDLEKLPYLSAVIQEGFRLGYGSIHRLARVFPDYDLPYGSWVIPRGTPVSMSAKFMHEHPQIFPEPEKFDPDRWLRATPEQLVEMKKCNIPFTRGSRSCMGINLANCEVHHILAAVFRPDWLEMELFETTESDVKRKHDFFAVQPDLKSKGVRVLFT</sequence>
<evidence type="ECO:0000313" key="8">
    <source>
        <dbReference type="Proteomes" id="UP000774617"/>
    </source>
</evidence>
<name>A0ABQ8GIY2_9PEZI</name>
<dbReference type="Gene3D" id="1.10.630.10">
    <property type="entry name" value="Cytochrome P450"/>
    <property type="match status" value="1"/>
</dbReference>
<organism evidence="7 8">
    <name type="scientific">Macrophomina phaseolina</name>
    <dbReference type="NCBI Taxonomy" id="35725"/>
    <lineage>
        <taxon>Eukaryota</taxon>
        <taxon>Fungi</taxon>
        <taxon>Dikarya</taxon>
        <taxon>Ascomycota</taxon>
        <taxon>Pezizomycotina</taxon>
        <taxon>Dothideomycetes</taxon>
        <taxon>Dothideomycetes incertae sedis</taxon>
        <taxon>Botryosphaeriales</taxon>
        <taxon>Botryosphaeriaceae</taxon>
        <taxon>Macrophomina</taxon>
    </lineage>
</organism>
<keyword evidence="6 7" id="KW-0503">Monooxygenase</keyword>
<gene>
    <name evidence="7" type="ORF">B0J12DRAFT_570960</name>
</gene>
<dbReference type="GO" id="GO:0004497">
    <property type="term" value="F:monooxygenase activity"/>
    <property type="evidence" value="ECO:0007669"/>
    <property type="project" value="UniProtKB-KW"/>
</dbReference>